<dbReference type="PANTHER" id="PTHR33908">
    <property type="entry name" value="MANNOSYLTRANSFERASE YKCB-RELATED"/>
    <property type="match status" value="1"/>
</dbReference>
<feature type="transmembrane region" description="Helical" evidence="8">
    <location>
        <begin position="338"/>
        <end position="356"/>
    </location>
</feature>
<feature type="transmembrane region" description="Helical" evidence="8">
    <location>
        <begin position="198"/>
        <end position="223"/>
    </location>
</feature>
<feature type="transmembrane region" description="Helical" evidence="8">
    <location>
        <begin position="368"/>
        <end position="388"/>
    </location>
</feature>
<dbReference type="InterPro" id="IPR050297">
    <property type="entry name" value="LipidA_mod_glycosyltrf_83"/>
</dbReference>
<dbReference type="Proteomes" id="UP000767446">
    <property type="component" value="Unassembled WGS sequence"/>
</dbReference>
<evidence type="ECO:0000256" key="4">
    <source>
        <dbReference type="ARBA" id="ARBA00022679"/>
    </source>
</evidence>
<evidence type="ECO:0000256" key="7">
    <source>
        <dbReference type="ARBA" id="ARBA00023136"/>
    </source>
</evidence>
<evidence type="ECO:0000313" key="10">
    <source>
        <dbReference type="EMBL" id="MBR8828605.1"/>
    </source>
</evidence>
<feature type="transmembrane region" description="Helical" evidence="8">
    <location>
        <begin position="109"/>
        <end position="137"/>
    </location>
</feature>
<feature type="transmembrane region" description="Helical" evidence="8">
    <location>
        <begin position="400"/>
        <end position="420"/>
    </location>
</feature>
<evidence type="ECO:0000313" key="11">
    <source>
        <dbReference type="Proteomes" id="UP000767446"/>
    </source>
</evidence>
<keyword evidence="2" id="KW-1003">Cell membrane</keyword>
<feature type="transmembrane region" description="Helical" evidence="8">
    <location>
        <begin position="235"/>
        <end position="254"/>
    </location>
</feature>
<keyword evidence="5 8" id="KW-0812">Transmembrane</keyword>
<feature type="transmembrane region" description="Helical" evidence="8">
    <location>
        <begin position="312"/>
        <end position="331"/>
    </location>
</feature>
<dbReference type="AlphaFoldDB" id="A0A941GSE1"/>
<evidence type="ECO:0000256" key="1">
    <source>
        <dbReference type="ARBA" id="ARBA00004651"/>
    </source>
</evidence>
<dbReference type="EC" id="2.4.-.-" evidence="10"/>
<proteinExistence type="predicted"/>
<feature type="transmembrane region" description="Helical" evidence="8">
    <location>
        <begin position="144"/>
        <end position="162"/>
    </location>
</feature>
<evidence type="ECO:0000256" key="3">
    <source>
        <dbReference type="ARBA" id="ARBA00022676"/>
    </source>
</evidence>
<feature type="domain" description="Glycosyltransferase RgtA/B/C/D-like" evidence="9">
    <location>
        <begin position="94"/>
        <end position="252"/>
    </location>
</feature>
<dbReference type="Pfam" id="PF13231">
    <property type="entry name" value="PMT_2"/>
    <property type="match status" value="1"/>
</dbReference>
<keyword evidence="4 10" id="KW-0808">Transferase</keyword>
<keyword evidence="6 8" id="KW-1133">Transmembrane helix</keyword>
<evidence type="ECO:0000259" key="9">
    <source>
        <dbReference type="Pfam" id="PF13231"/>
    </source>
</evidence>
<dbReference type="PANTHER" id="PTHR33908:SF3">
    <property type="entry name" value="UNDECAPRENYL PHOSPHATE-ALPHA-4-AMINO-4-DEOXY-L-ARABINOSE ARABINOSYL TRANSFERASE"/>
    <property type="match status" value="1"/>
</dbReference>
<evidence type="ECO:0000256" key="8">
    <source>
        <dbReference type="SAM" id="Phobius"/>
    </source>
</evidence>
<feature type="transmembrane region" description="Helical" evidence="8">
    <location>
        <begin position="168"/>
        <end position="186"/>
    </location>
</feature>
<dbReference type="GO" id="GO:0016763">
    <property type="term" value="F:pentosyltransferase activity"/>
    <property type="evidence" value="ECO:0007669"/>
    <property type="project" value="TreeGrafter"/>
</dbReference>
<dbReference type="GO" id="GO:0009103">
    <property type="term" value="P:lipopolysaccharide biosynthetic process"/>
    <property type="evidence" value="ECO:0007669"/>
    <property type="project" value="UniProtKB-ARBA"/>
</dbReference>
<name>A0A941GSE1_9CHRO</name>
<comment type="subcellular location">
    <subcellularLocation>
        <location evidence="1">Cell membrane</location>
        <topology evidence="1">Multi-pass membrane protein</topology>
    </subcellularLocation>
</comment>
<dbReference type="EMBL" id="JADQBC010000078">
    <property type="protein sequence ID" value="MBR8828605.1"/>
    <property type="molecule type" value="Genomic_DNA"/>
</dbReference>
<accession>A0A941GSE1</accession>
<protein>
    <submittedName>
        <fullName evidence="10">Glycosyltransferase family 39 protein</fullName>
        <ecNumber evidence="10">2.4.-.-</ecNumber>
    </submittedName>
</protein>
<organism evidence="10 11">
    <name type="scientific">Gomphosphaeria aponina SAG 52.96 = DSM 107014</name>
    <dbReference type="NCBI Taxonomy" id="1521640"/>
    <lineage>
        <taxon>Bacteria</taxon>
        <taxon>Bacillati</taxon>
        <taxon>Cyanobacteriota</taxon>
        <taxon>Cyanophyceae</taxon>
        <taxon>Oscillatoriophycideae</taxon>
        <taxon>Chroococcales</taxon>
        <taxon>Gomphosphaeriaceae</taxon>
        <taxon>Gomphosphaeria</taxon>
    </lineage>
</organism>
<evidence type="ECO:0000256" key="2">
    <source>
        <dbReference type="ARBA" id="ARBA00022475"/>
    </source>
</evidence>
<gene>
    <name evidence="10" type="ORF">DSM107014_12020</name>
</gene>
<reference evidence="10" key="1">
    <citation type="submission" date="2021-02" db="EMBL/GenBank/DDBJ databases">
        <title>Metagenome analyses of Stigonema ocellatum DSM 106950, Chlorogloea purpurea SAG 13.99 and Gomphosphaeria aponina DSM 107014.</title>
        <authorList>
            <person name="Marter P."/>
            <person name="Huang S."/>
        </authorList>
    </citation>
    <scope>NUCLEOTIDE SEQUENCE</scope>
    <source>
        <strain evidence="10">JP213</strain>
    </source>
</reference>
<evidence type="ECO:0000256" key="5">
    <source>
        <dbReference type="ARBA" id="ARBA00022692"/>
    </source>
</evidence>
<keyword evidence="7 8" id="KW-0472">Membrane</keyword>
<dbReference type="GO" id="GO:0005886">
    <property type="term" value="C:plasma membrane"/>
    <property type="evidence" value="ECO:0007669"/>
    <property type="project" value="UniProtKB-SubCell"/>
</dbReference>
<dbReference type="InterPro" id="IPR038731">
    <property type="entry name" value="RgtA/B/C-like"/>
</dbReference>
<keyword evidence="3 10" id="KW-0328">Glycosyltransferase</keyword>
<feature type="transmembrane region" description="Helical" evidence="8">
    <location>
        <begin position="12"/>
        <end position="29"/>
    </location>
</feature>
<comment type="caution">
    <text evidence="10">The sequence shown here is derived from an EMBL/GenBank/DDBJ whole genome shotgun (WGS) entry which is preliminary data.</text>
</comment>
<feature type="transmembrane region" description="Helical" evidence="8">
    <location>
        <begin position="274"/>
        <end position="292"/>
    </location>
</feature>
<evidence type="ECO:0000256" key="6">
    <source>
        <dbReference type="ARBA" id="ARBA00022989"/>
    </source>
</evidence>
<dbReference type="GO" id="GO:0010041">
    <property type="term" value="P:response to iron(III) ion"/>
    <property type="evidence" value="ECO:0007669"/>
    <property type="project" value="TreeGrafter"/>
</dbReference>
<sequence>MNLKLILPPSWLRFLVIILLVLGVFFRFTNLDQKVYWFDEIMTSVKIGAYTDYDVEAFNGQIISVKELNQKYNTLDPEITVIDTIKNLSVKDPKHTPLYFVMARFWIEWFGSSIAVIRSLSALLSLLLFPCLYWLCLELFQSSLVAWVAMGLIAVSPLHFLYAVEARMYGLHTVIILLSSAALLRAMRQKNKLSWGIYAITISLGLYTHTLFGLVAIGHGIYVAITEGFTPRKTLINYLIASLLGLLTFIPWFFCIFNHPKGYFFGLIWQTKPIPLSSLLTWWVINLSRIFVDFNPTYQVDTDFSSFKNPLSISLIFLVLMLVFYAIYFLISHTPKEIWLFVLILVFLTHTTLAAQDVFQGGIRSFNARYLIASYLGIHLAVAYLLATKIISVSSREQKFWQMAMIALISSGIISCMLILPQKIWWNKAYNSVSPQIASIVNESNNPLLLITDVWKSQNNLWSISQFLEETVKIQLVTEANLTQIPDGFSEVFLFNPSDKLQARLIEEQLFKIEPLTGDGGMSLWRLYHDGND</sequence>